<protein>
    <recommendedName>
        <fullName evidence="4">Phosphatidylinositol-specific phospholipase C X domain-containing protein</fullName>
    </recommendedName>
</protein>
<dbReference type="PROSITE" id="PS50007">
    <property type="entry name" value="PIPLC_X_DOMAIN"/>
    <property type="match status" value="1"/>
</dbReference>
<dbReference type="Gene3D" id="3.20.20.190">
    <property type="entry name" value="Phosphatidylinositol (PI) phosphodiesterase"/>
    <property type="match status" value="1"/>
</dbReference>
<dbReference type="InterPro" id="IPR051057">
    <property type="entry name" value="PI-PLC_domain"/>
</dbReference>
<evidence type="ECO:0000313" key="3">
    <source>
        <dbReference type="Proteomes" id="UP001642405"/>
    </source>
</evidence>
<evidence type="ECO:0000256" key="1">
    <source>
        <dbReference type="SAM" id="MobiDB-lite"/>
    </source>
</evidence>
<gene>
    <name evidence="2" type="ORF">SCUCBS95973_009438</name>
</gene>
<evidence type="ECO:0000313" key="2">
    <source>
        <dbReference type="EMBL" id="CAK7235945.1"/>
    </source>
</evidence>
<dbReference type="EMBL" id="CAWUHB010000106">
    <property type="protein sequence ID" value="CAK7235945.1"/>
    <property type="molecule type" value="Genomic_DNA"/>
</dbReference>
<organism evidence="2 3">
    <name type="scientific">Sporothrix curviconia</name>
    <dbReference type="NCBI Taxonomy" id="1260050"/>
    <lineage>
        <taxon>Eukaryota</taxon>
        <taxon>Fungi</taxon>
        <taxon>Dikarya</taxon>
        <taxon>Ascomycota</taxon>
        <taxon>Pezizomycotina</taxon>
        <taxon>Sordariomycetes</taxon>
        <taxon>Sordariomycetidae</taxon>
        <taxon>Ophiostomatales</taxon>
        <taxon>Ophiostomataceae</taxon>
        <taxon>Sporothrix</taxon>
    </lineage>
</organism>
<evidence type="ECO:0008006" key="4">
    <source>
        <dbReference type="Google" id="ProtNLM"/>
    </source>
</evidence>
<dbReference type="InterPro" id="IPR017946">
    <property type="entry name" value="PLC-like_Pdiesterase_TIM-brl"/>
</dbReference>
<comment type="caution">
    <text evidence="2">The sequence shown here is derived from an EMBL/GenBank/DDBJ whole genome shotgun (WGS) entry which is preliminary data.</text>
</comment>
<accession>A0ABP0CUZ5</accession>
<dbReference type="PANTHER" id="PTHR13593">
    <property type="match status" value="1"/>
</dbReference>
<sequence>MASFASVDPAPRPGRRPLVPCIPTSRRVILSVPLVFLVGFILTTWFDVLDPIPGLEAAPARIPALQTNPAAVVEVPPAVTKGVDAAAETEAAAAASSAAAVPSTATAPVPAPVSVGLGGFGLFTANGSDEADHDSPFSFDLASILTGANASLYSDWMAGAPDDWSLARLAIPGTHDTLTHRINLVGFRCQNAGLDEQLAAGVRYLDVRARVQIQPETNGDGDDGHGAVEEDSKRTNPLGIYHATAYTGYEFADVAETVFAFLEAHPTEVVIMRLKEEALPINGSVSDPPGPAPWWVADKGFEGKSAVYSAPTPPFLQSWNHYRLDNPRTAAGLAKYLYRFNTTADPLFQSPPPAAIPTVGQLRGKILMLQEFPYFPESQSYLVADPDATPWYGIPWQLSSSLLQIEDYWQTPDLKHLDNKWDAVRDNLQAAARNATAAENGSDSGSGSGSDGNYVSSSSPLFLSHLSASVGITPIDAAAGPANRSVKGINDRTGRWLERGDDLADLAERAERAEDGVSISKHGHYTPVGVVMADFPGRRLIDAILRRNGFFEFDE</sequence>
<keyword evidence="3" id="KW-1185">Reference proteome</keyword>
<dbReference type="Proteomes" id="UP001642405">
    <property type="component" value="Unassembled WGS sequence"/>
</dbReference>
<dbReference type="PANTHER" id="PTHR13593:SF113">
    <property type="entry name" value="SI:DKEY-266F7.9"/>
    <property type="match status" value="1"/>
</dbReference>
<feature type="region of interest" description="Disordered" evidence="1">
    <location>
        <begin position="432"/>
        <end position="452"/>
    </location>
</feature>
<proteinExistence type="predicted"/>
<reference evidence="2 3" key="1">
    <citation type="submission" date="2024-01" db="EMBL/GenBank/DDBJ databases">
        <authorList>
            <person name="Allen C."/>
            <person name="Tagirdzhanova G."/>
        </authorList>
    </citation>
    <scope>NUCLEOTIDE SEQUENCE [LARGE SCALE GENOMIC DNA]</scope>
</reference>
<feature type="compositionally biased region" description="Low complexity" evidence="1">
    <location>
        <begin position="432"/>
        <end position="443"/>
    </location>
</feature>
<name>A0ABP0CUZ5_9PEZI</name>
<dbReference type="SUPFAM" id="SSF51695">
    <property type="entry name" value="PLC-like phosphodiesterases"/>
    <property type="match status" value="2"/>
</dbReference>